<protein>
    <recommendedName>
        <fullName evidence="5">protein adenylyltransferase</fullName>
        <ecNumber evidence="5">2.7.7.108</ecNumber>
    </recommendedName>
</protein>
<keyword evidence="2" id="KW-0548">Nucleotidyltransferase</keyword>
<dbReference type="GO" id="GO:0051302">
    <property type="term" value="P:regulation of cell division"/>
    <property type="evidence" value="ECO:0007669"/>
    <property type="project" value="TreeGrafter"/>
</dbReference>
<dbReference type="Gene3D" id="2.40.50.140">
    <property type="entry name" value="Nucleic acid-binding proteins"/>
    <property type="match status" value="1"/>
</dbReference>
<dbReference type="InterPro" id="IPR043038">
    <property type="entry name" value="VbhA_sf"/>
</dbReference>
<dbReference type="NCBIfam" id="NF033856">
    <property type="entry name" value="T4SS_effec_BID"/>
    <property type="match status" value="1"/>
</dbReference>
<dbReference type="GO" id="GO:0070733">
    <property type="term" value="F:AMPylase activity"/>
    <property type="evidence" value="ECO:0007669"/>
    <property type="project" value="UniProtKB-EC"/>
</dbReference>
<feature type="domain" description="Fido" evidence="8">
    <location>
        <begin position="145"/>
        <end position="302"/>
    </location>
</feature>
<dbReference type="InterPro" id="IPR033788">
    <property type="entry name" value="VbhA-like"/>
</dbReference>
<evidence type="ECO:0000256" key="3">
    <source>
        <dbReference type="ARBA" id="ARBA00022741"/>
    </source>
</evidence>
<sequence>MPIKLFNNSVSLTAEELQKRRRIVDSAIHTHTIENITLHSDTLLTLERYAEGDYSLDEFNIIMDTVERIILDDMQITITEEPQVEETIISSNFNSPSPYNYIYPRSWVLKNKHGIKDNQVLGAVSGHHVVKAILNLHCEPLPERFDSSYLKYLHKRLFENTFEWAGNTRDVTFTFADGTAAIMPTMKKLNSNNSFLTSERIPKELKNIDKILAEHDNLKGLSRQDFVHKATGIFTFLNHIHPFRDGNGRAQRMFFEKLAEAAGHQLDFSVITAERMVVSSMVSITDTGNIGDIRAIGHMLEDISNPENVYVLKEFMNSMNDIERKNAQKKIILTPNKDEIYTGIYENDSPNSILLKTDRDYIAKPLYMIFKKDYFSPEQLKTLKVGNQFSFTVPIKENVKDLENLLIPKERLAFLTEEQIVERITNHHDVQSKREEINFYAKRVYRKLKKFNAKIEMISQNTQFGLELVKQITNSPESISKLAGKKILGIGNSKHEIAKQNIYILVQKIDEYVNTVKRVKSVILGEYLIEQQRLATVVEMPSKEIQNIFNLPKDMQKEALKSSPSLHEELNNFIKKIRCRLTLKEYKLLRDANYKELAESVGISENRAKQIKEIFTQSKILQNSLKQVRFGNAQTMNMVS</sequence>
<accession>E6YHI2</accession>
<dbReference type="EC" id="2.7.7.108" evidence="5"/>
<dbReference type="InterPro" id="IPR036597">
    <property type="entry name" value="Fido-like_dom_sf"/>
</dbReference>
<dbReference type="PANTHER" id="PTHR39560">
    <property type="entry name" value="PROTEIN ADENYLYLTRANSFERASE FIC-RELATED"/>
    <property type="match status" value="1"/>
</dbReference>
<keyword evidence="4" id="KW-0067">ATP-binding</keyword>
<dbReference type="KEGG" id="bcd:BARCL_0639"/>
<dbReference type="CDD" id="cd11586">
    <property type="entry name" value="VbhA_like"/>
    <property type="match status" value="1"/>
</dbReference>
<dbReference type="InterPro" id="IPR012340">
    <property type="entry name" value="NA-bd_OB-fold"/>
</dbReference>
<comment type="catalytic activity">
    <reaction evidence="7">
        <text>L-tyrosyl-[protein] + ATP = O-(5'-adenylyl)-L-tyrosyl-[protein] + diphosphate</text>
        <dbReference type="Rhea" id="RHEA:54288"/>
        <dbReference type="Rhea" id="RHEA-COMP:10136"/>
        <dbReference type="Rhea" id="RHEA-COMP:13846"/>
        <dbReference type="ChEBI" id="CHEBI:30616"/>
        <dbReference type="ChEBI" id="CHEBI:33019"/>
        <dbReference type="ChEBI" id="CHEBI:46858"/>
        <dbReference type="ChEBI" id="CHEBI:83624"/>
        <dbReference type="EC" id="2.7.7.108"/>
    </reaction>
</comment>
<gene>
    <name evidence="9" type="ordered locus">BARCL_0639</name>
</gene>
<evidence type="ECO:0000256" key="1">
    <source>
        <dbReference type="ARBA" id="ARBA00022679"/>
    </source>
</evidence>
<evidence type="ECO:0000256" key="7">
    <source>
        <dbReference type="ARBA" id="ARBA00048696"/>
    </source>
</evidence>
<keyword evidence="1" id="KW-0808">Transferase</keyword>
<dbReference type="PROSITE" id="PS51459">
    <property type="entry name" value="FIDO"/>
    <property type="match status" value="1"/>
</dbReference>
<dbReference type="InterPro" id="IPR003812">
    <property type="entry name" value="Fido"/>
</dbReference>
<keyword evidence="10" id="KW-1185">Reference proteome</keyword>
<evidence type="ECO:0000256" key="6">
    <source>
        <dbReference type="ARBA" id="ARBA00047939"/>
    </source>
</evidence>
<dbReference type="GO" id="GO:0005524">
    <property type="term" value="F:ATP binding"/>
    <property type="evidence" value="ECO:0007669"/>
    <property type="project" value="UniProtKB-KW"/>
</dbReference>
<evidence type="ECO:0000256" key="4">
    <source>
        <dbReference type="ARBA" id="ARBA00022840"/>
    </source>
</evidence>
<organism evidence="9 10">
    <name type="scientific">Bartonella clarridgeiae (strain CCUG 45776 / CIP 104772 / 73)</name>
    <dbReference type="NCBI Taxonomy" id="696125"/>
    <lineage>
        <taxon>Bacteria</taxon>
        <taxon>Pseudomonadati</taxon>
        <taxon>Pseudomonadota</taxon>
        <taxon>Alphaproteobacteria</taxon>
        <taxon>Hyphomicrobiales</taxon>
        <taxon>Bartonellaceae</taxon>
        <taxon>Bartonella</taxon>
    </lineage>
</organism>
<evidence type="ECO:0000259" key="8">
    <source>
        <dbReference type="PROSITE" id="PS51459"/>
    </source>
</evidence>
<dbReference type="Gene3D" id="1.10.8.1050">
    <property type="entry name" value="Antitoxin VbhA-like"/>
    <property type="match status" value="1"/>
</dbReference>
<dbReference type="SUPFAM" id="SSF140931">
    <property type="entry name" value="Fic-like"/>
    <property type="match status" value="1"/>
</dbReference>
<name>E6YHI2_BARC7</name>
<dbReference type="Proteomes" id="UP000009101">
    <property type="component" value="Chromosome"/>
</dbReference>
<evidence type="ECO:0000256" key="5">
    <source>
        <dbReference type="ARBA" id="ARBA00034531"/>
    </source>
</evidence>
<evidence type="ECO:0000313" key="9">
    <source>
        <dbReference type="EMBL" id="CBI76320.1"/>
    </source>
</evidence>
<dbReference type="PANTHER" id="PTHR39560:SF1">
    <property type="entry name" value="PROTEIN ADENYLYLTRANSFERASE FIC-RELATED"/>
    <property type="match status" value="1"/>
</dbReference>
<dbReference type="eggNOG" id="COG2184">
    <property type="taxonomic scope" value="Bacteria"/>
</dbReference>
<keyword evidence="3" id="KW-0547">Nucleotide-binding</keyword>
<dbReference type="STRING" id="696125.BARCL_0639"/>
<dbReference type="Gene3D" id="1.10.3290.10">
    <property type="entry name" value="Fido-like domain"/>
    <property type="match status" value="1"/>
</dbReference>
<dbReference type="AlphaFoldDB" id="E6YHI2"/>
<dbReference type="RefSeq" id="WP_013544971.1">
    <property type="nucleotide sequence ID" value="NC_014932.1"/>
</dbReference>
<dbReference type="HOGENOM" id="CLU_024177_0_0_5"/>
<evidence type="ECO:0000313" key="10">
    <source>
        <dbReference type="Proteomes" id="UP000009101"/>
    </source>
</evidence>
<comment type="catalytic activity">
    <reaction evidence="6">
        <text>L-threonyl-[protein] + ATP = 3-O-(5'-adenylyl)-L-threonyl-[protein] + diphosphate</text>
        <dbReference type="Rhea" id="RHEA:54292"/>
        <dbReference type="Rhea" id="RHEA-COMP:11060"/>
        <dbReference type="Rhea" id="RHEA-COMP:13847"/>
        <dbReference type="ChEBI" id="CHEBI:30013"/>
        <dbReference type="ChEBI" id="CHEBI:30616"/>
        <dbReference type="ChEBI" id="CHEBI:33019"/>
        <dbReference type="ChEBI" id="CHEBI:138113"/>
        <dbReference type="EC" id="2.7.7.108"/>
    </reaction>
</comment>
<dbReference type="OrthoDB" id="9813719at2"/>
<evidence type="ECO:0000256" key="2">
    <source>
        <dbReference type="ARBA" id="ARBA00022695"/>
    </source>
</evidence>
<proteinExistence type="predicted"/>
<dbReference type="EMBL" id="FN645454">
    <property type="protein sequence ID" value="CBI76320.1"/>
    <property type="molecule type" value="Genomic_DNA"/>
</dbReference>
<reference evidence="10" key="1">
    <citation type="submission" date="2009-11" db="EMBL/GenBank/DDBJ databases">
        <title>Genome sequencing of Bartonella species and comparative genomics.</title>
        <authorList>
            <person name="Engel P."/>
            <person name="Salzburger W."/>
            <person name="Marius L."/>
            <person name="Chao-Chin C."/>
            <person name="Soichi M."/>
            <person name="Christa L."/>
            <person name="Alexandra C."/>
            <person name="Aurelie L."/>
            <person name="Claudine M."/>
            <person name="Stephan S.C."/>
            <person name="Christoph D."/>
        </authorList>
    </citation>
    <scope>NUCLEOTIDE SEQUENCE [LARGE SCALE GENOMIC DNA]</scope>
    <source>
        <strain evidence="10">CIP 104772 / 73</strain>
    </source>
</reference>
<dbReference type="Pfam" id="PF02661">
    <property type="entry name" value="Fic"/>
    <property type="match status" value="1"/>
</dbReference>
<reference evidence="9 10" key="2">
    <citation type="journal article" date="2011" name="PLoS Genet.">
        <title>Parallel evolution of a type IV secretion system in radiating lineages of the host-restricted bacterial pathogen Bartonella.</title>
        <authorList>
            <person name="Engel P."/>
            <person name="Salzburger W."/>
            <person name="Liesch M."/>
            <person name="Chang C.C."/>
            <person name="Maruyama S."/>
            <person name="Lanz C."/>
            <person name="Calteau A."/>
            <person name="Lajus A."/>
            <person name="Medigue C."/>
            <person name="Schuster S.C."/>
            <person name="Dehio C."/>
        </authorList>
    </citation>
    <scope>NUCLEOTIDE SEQUENCE [LARGE SCALE GENOMIC DNA]</scope>
    <source>
        <strain evidence="10">CIP 104772 / 73</strain>
    </source>
</reference>